<feature type="domain" description="IPT/TIG" evidence="2">
    <location>
        <begin position="5897"/>
        <end position="5982"/>
    </location>
</feature>
<feature type="domain" description="IPT/TIG" evidence="2">
    <location>
        <begin position="3254"/>
        <end position="3343"/>
    </location>
</feature>
<feature type="domain" description="IPT/TIG" evidence="2">
    <location>
        <begin position="6430"/>
        <end position="6515"/>
    </location>
</feature>
<feature type="domain" description="IPT/TIG" evidence="2">
    <location>
        <begin position="960"/>
        <end position="1043"/>
    </location>
</feature>
<feature type="domain" description="IPT/TIG" evidence="2">
    <location>
        <begin position="869"/>
        <end position="956"/>
    </location>
</feature>
<feature type="domain" description="IPT/TIG" evidence="2">
    <location>
        <begin position="1705"/>
        <end position="1793"/>
    </location>
</feature>
<dbReference type="EMBL" id="JASMQC010000016">
    <property type="protein sequence ID" value="KAK1939200.1"/>
    <property type="molecule type" value="Genomic_DNA"/>
</dbReference>
<keyword evidence="1" id="KW-0732">Signal</keyword>
<feature type="domain" description="IPT/TIG" evidence="2">
    <location>
        <begin position="5809"/>
        <end position="5895"/>
    </location>
</feature>
<feature type="domain" description="IPT/TIG" evidence="2">
    <location>
        <begin position="5268"/>
        <end position="5353"/>
    </location>
</feature>
<evidence type="ECO:0000259" key="2">
    <source>
        <dbReference type="SMART" id="SM00429"/>
    </source>
</evidence>
<dbReference type="InterPro" id="IPR052387">
    <property type="entry name" value="Fibrocystin"/>
</dbReference>
<evidence type="ECO:0000313" key="3">
    <source>
        <dbReference type="EMBL" id="KAK1939200.1"/>
    </source>
</evidence>
<reference evidence="3" key="1">
    <citation type="submission" date="2023-08" db="EMBL/GenBank/DDBJ databases">
        <title>Reference Genome Resource for the Citrus Pathogen Phytophthora citrophthora.</title>
        <authorList>
            <person name="Moller H."/>
            <person name="Coetzee B."/>
            <person name="Rose L.J."/>
            <person name="Van Niekerk J.M."/>
        </authorList>
    </citation>
    <scope>NUCLEOTIDE SEQUENCE</scope>
    <source>
        <strain evidence="3">STE-U-9442</strain>
    </source>
</reference>
<feature type="domain" description="IPT/TIG" evidence="2">
    <location>
        <begin position="4982"/>
        <end position="5075"/>
    </location>
</feature>
<dbReference type="Proteomes" id="UP001259832">
    <property type="component" value="Unassembled WGS sequence"/>
</dbReference>
<proteinExistence type="predicted"/>
<organism evidence="3 4">
    <name type="scientific">Phytophthora citrophthora</name>
    <dbReference type="NCBI Taxonomy" id="4793"/>
    <lineage>
        <taxon>Eukaryota</taxon>
        <taxon>Sar</taxon>
        <taxon>Stramenopiles</taxon>
        <taxon>Oomycota</taxon>
        <taxon>Peronosporomycetes</taxon>
        <taxon>Peronosporales</taxon>
        <taxon>Peronosporaceae</taxon>
        <taxon>Phytophthora</taxon>
    </lineage>
</organism>
<accession>A0AAD9LJZ1</accession>
<evidence type="ECO:0000313" key="4">
    <source>
        <dbReference type="Proteomes" id="UP001259832"/>
    </source>
</evidence>
<feature type="domain" description="IPT/TIG" evidence="2">
    <location>
        <begin position="5625"/>
        <end position="5716"/>
    </location>
</feature>
<feature type="domain" description="IPT/TIG" evidence="2">
    <location>
        <begin position="2991"/>
        <end position="3077"/>
    </location>
</feature>
<dbReference type="InterPro" id="IPR002909">
    <property type="entry name" value="IPT_dom"/>
</dbReference>
<feature type="domain" description="IPT/TIG" evidence="2">
    <location>
        <begin position="5539"/>
        <end position="5623"/>
    </location>
</feature>
<dbReference type="Gene3D" id="2.60.40.10">
    <property type="entry name" value="Immunoglobulins"/>
    <property type="match status" value="45"/>
</dbReference>
<dbReference type="InterPro" id="IPR014756">
    <property type="entry name" value="Ig_E-set"/>
</dbReference>
<comment type="caution">
    <text evidence="3">The sequence shown here is derived from an EMBL/GenBank/DDBJ whole genome shotgun (WGS) entry which is preliminary data.</text>
</comment>
<feature type="domain" description="IPT/TIG" evidence="2">
    <location>
        <begin position="6165"/>
        <end position="6249"/>
    </location>
</feature>
<dbReference type="CDD" id="cd00102">
    <property type="entry name" value="IPT"/>
    <property type="match status" value="19"/>
</dbReference>
<keyword evidence="4" id="KW-1185">Reference proteome</keyword>
<feature type="domain" description="IPT/TIG" evidence="2">
    <location>
        <begin position="4712"/>
        <end position="4797"/>
    </location>
</feature>
<gene>
    <name evidence="3" type="ORF">P3T76_008584</name>
</gene>
<feature type="domain" description="IPT/TIG" evidence="2">
    <location>
        <begin position="1335"/>
        <end position="1428"/>
    </location>
</feature>
<feature type="domain" description="IPT/TIG" evidence="2">
    <location>
        <begin position="1057"/>
        <end position="1146"/>
    </location>
</feature>
<protein>
    <submittedName>
        <fullName evidence="3">Fibrocystin-L</fullName>
    </submittedName>
</protein>
<feature type="domain" description="IPT/TIG" evidence="2">
    <location>
        <begin position="6070"/>
        <end position="6153"/>
    </location>
</feature>
<sequence>MTPKTYKPLITKSYCIFSLLYIWLSWTTAVIAHSASPKLMWCASPLTPAILESPTDTWVDVPDTRVAVDLLNEAVLMISYDVAVSHVTDFQPEGVQVTEVSELSFRVAVDGFPYRQSATTVDDREPLIVVASGYLILEIPRGQHDIKLQWRKRGTHVLKWAVTSDILDGFAGGRSLTVSAQHRFIWFTQPTTAVSLLSVNKWEAVPGMSLNFRLSEPATVRFFFQLPARPELVQYSRDTAAYDEIEAVLEINGLRYRETGSYGIVEGSRKSTVQLQGSIIMDLIPGEFSAVLYWKSLQGSSRPWFSSPNALDGFAMGRVLAAVGEWSMDSLSVYHLERYKPTSVGEWSDVGDSVLQFTLPKATQVSLSYNLPLSQSDNPQFTSWTEDSWDRVETRLVIDGIAYRHMSSLVDGSVRGIKNARASMVLPLAGGSHSARLQWKNVDGSQWRAVSFITDQTSSYASIFISVNTWNNDPKIIAPTIVSGKEDTTVEILGIAISDTDSEMALDYEVTVTISVKSGVISLDPTPGITFSSGNGDRNEYLLFSGTLSSINTYLARMWYRSYLNWYGDDELRIKVVDQGVTGFTAATMDESSVVIRIASVNDPPQLTVPSTQFLLEDQQISIFGVRVYDVDPAFAHSNSTFEVQLFVLSGVIGLGSTSGIEMMEGDGVADQLLRFRGELQAINSALFEIKYRPDKDFNTKQHVERLGIRVRDFNYLDNTITDAFQTISIEVQSVDDPVLIVPLELFTITVRGYAIKLLGETNAPVVVHVQLLTMTPIGEIQLSTPSSSFPAGITKLPVGDQPSSSVYLSGPLAIVSGILQSVIFTRAPSFYGYEVVFVRLSIGPGFLIVEDSTIQLNLHSNSSSEYWSVSKVSPSRGKSGGGTIVTVTGKGFQEWPDEALWCRFGRSRLVPATVESDTLLTCVSPSASDDLPKRSFIMVTNGDNFYSNPIPYVYEDSWTVNSVSPTGGPRSGGTTVSIQGETFPLDTALLCMFENERSTARVLSPSTALCQAPMATKDTGDVHLRLTTNNQDFSQAFLFSYRDWGFQQGFMAMIDSPEIHVIKPSYGSLSGGDAIAITGANFFADAKATCVFNGTIATTISFESSSLVTCQSPAIDIDVFEPFSISIAIVFDGIPYQSPENFSVYAPPTVSSVSPTFITGSGDLLTVSGSQYQNLSSLSCHFSIGGSSAVAPATFVSPFVVQCRVPVLPRPGTWIGLFVSFSEASKQLRSSFNSLYLLRYAPLPSILSAAPLTLLRIGVSHITIQGLGMMDFHNLWCNFVGAGSTQVTIVSPTSAECATPFLHVKDSFSHQVLQVESILLQKTILAVYEYVMMDPIEVQTVTPSLGLVSGGTVMTILTDSTVLLSVVKYSGLNCNIGGTLMPATVLNDTALTCRSPAVYKPMTVPVETWINKAAGNVVHYAAPFTYVAAIRMEEVTPSRASSVGGVTLHVTTSDLVFQGLSCMFGSIVVSADFVAERTISCISPPYPETFVLLWLVNGEGTIMSENALVLNFYSYSDVVSISPANGIVFPNTRIEVEMDSLSSTQSVECILRHVNELISVIVAAEVVSSTSATCRLPTDTFTSPAKLTLSVAVDNFTVVDQMELYLVPSLSVKSISPTVGFVGTSNLVRVELDSLDLVPPEYLCSFGGILATGKTDKATNGSVIEFLSPVMNFTTEVSIAITANGVDFFEAKNIDAQVFQFVRQPSVYTFWPRVGTTRGGTKIVLRGDDFRMESQLTCIFNEESVEIATWLNESHISCITPADELEKEIASLTISDVDGNFRVNMERKFQYAQDIQVMALSPPTIPRNFEGVIRVFGKYFPPSSYWQCRVHSVVEPGGWVSPTEILCPISPKSLRNHQNATIAISLNGQEWSTALTATVISNFTVNSVAPQIVSCDGVEQINIFGTGFSNTSRMGCFFGHTPVPASYVSDTELTCQPPFLSSDAAVEVSLSGFDGFIALGTAFVSCRRAPMIEHIQPTIAISTGGTPVTVFMMDRMVLQTREKIRCCYGQQICSLAVPVNTSAIQCVTPTVESGPSTLKVILGSGLEGFVNSTEVAFYFLPEPIFSNVLPRRPLLSPKLAVSLYGNNFVYSDGLECILRTYYGDLLLSAQWLSSELIICSAFDEKEINSMNTPIDAQVLFSIYGHDEIDTGFNITLLRPPEVHQIVQVGPTLGSDSQLSLALTGLGYDVGFRLLCKFESLEKSMAIPAQVVNSTLLQCEVPPWKTDDEPTQVSVWSPDIGQISRNQDVLIRNDDEDKAWWRLKPNVGSTQLGDAVQLEINGFDIDTSNWSCCFAEVWCSRVYQSQMGGTWMVNIPTMNVTGFISVSLKDESEGVFNSQTTWFTVIDPPKIWHISPSKGSMDGGDVVSVQGQSFLLLSGLRCRFGNVSVTPFSVYDNRLLCVSPPQNTITSVHMRFDLVYPGETGINVVVNNTGNLCFEYIVVPEITSASGMHDGVKTLNLVIRGSHFTDESTLACRIGFQVVAARLLEPDTVVCSTYEASTLVPELSVSVSNDGELFSAATSVIIRDIRPPLLTQLSPMCGSILNKTSILLFGDNFMDEPLECIFGWDDRQYHTDAQIINQSYVKCEAPLWNPDSSRELPLSLQSKSGLARSNTLLYRYIPDINISLVEPSRAVVGTATKFSMKGGPFVFRNEAKCVFQSILNGSAAIVSSTTWRSPYEVGCFLPYDVSAGVYSVGLAQNGVNTVFGDLQIELVDMLVVAVASPIRGPVQGNTIIEFEGRHFTSGMSCCFDSSCVPMLTFNDSTAKCHTPPHAVGFASVVIYSDTIGHFSTNINFEFIELVRMDKLVPPFIVVGARQPKSIALVGSNVNTDFSLGCRFGDLTSTVSPVLAQNSTSVVCPIPLISEKMYGSVVELEIVATSNASAQTITRNYVELVELSVISKALPQVTDKENSVFELRGKFLFASEQTKCEFKCGNGAVSTIHTGVLTFSTSTLAQCTLSGMLPVGSCQICLSRNGIQISNSVEILSKNTVLVRRVSPAFSTTVGGTRVVIEGSAFPDTTEPLCNFGTVGVRGALISNNMVTCLTPVMGMLNTTQTVDFWVSFGGLESSAQSFKFYPPISIVTVKPAFGPVGGGTLIRIEVMNIISELNIECLFDGLTVVVPDEVEGDTVWCTAPPIGVGLHTLQLVIDDINRISNNFVHFKIIPREEVFDVDPSSGIQTTVFERKVRVTGENFIDSTSLTCVFGDVRASATDFLSPELVECVVPFTRLGVNFVRVSNNGVDFSKSSAAYKVLPRMSIASISPQEGSFLGGSIVTLSGVFSNYEGIQCVFGEKVVEARLINMSAIECIAPASTFGELVNISARVYNTLAHIEDNVNAQFAYVLGPVVTNIVPSTISQINLVDSMGCQFSSQQVSRFYYESGNAWCTFDAQVTGRFELTLLLATNNLGNIVTQQSVQVIPAIEPIDSSPLQFDERGGAEAIISASNIFPGVKSLRCLFGSIAVEALPLSPSQIRCMTPPMRPGNISLRLSQDEHSWSNGAIEIEIFATPTLLTVYPNRSATIGSASIVVYGTNLRSFPSMKCIFDAVKTPAIWVNESVVKCLTPSLVRPGTVALGITLNSIEMSSNTVAIEFYELSGGLRFGYITEFYDGIWIAKVLGRNASLFDSYECIFDDKPSSGMVQNVTTTGMECVSNSQIIRNQPTILTVSLHGEILLKHNVSENSGCPTSLYGPSTNLLRPGKSHAISLSGYRFHPSMELFCTVGSTSVPGVATSETSMECSLPGKIPGNYTLGVTCGPDSKLLAVYPIEYAKPPQIEMVTPTVIPAGGSFDVDLFATNFTPEDQIYCVFGSSSMRVPAYFISSLQARCVSRSNWLAGEVLLTVVLETFEGLTQILHQSPFTFVDTILGPAKLNPDFGSVAGGYPISITWNNSWGELENCSCKFVGENTEFPGTIDESISGNLSCNVPQLITGSYSVQFSPNGRDFVSPNTLFNAHVPVRMESVNPAFAVSSRNMELSIIGKGFQRWMRLRCGFMDKTDLDWVSSDVEYVSDTELKCAAPSHAPTTGMFQLLPITSLLYPENALLFEYKPEVVLYSMYPQNGTTIGETVVEIVGQGFSDDLNLKCRIQLEIMPATVVNSTMIHCRTPASRAMTVAVQFFIGDKNILDEYFMYTYIAEPNKMESISPNEYGTTSLEQSIVTYEQAQKHEPTPTIRVIEPTSGWLHGGTVVVVHGFRMVFSQRIECVFGNMTINATFLSKDKLECIPAPFTKAGRHNFFVRSEGEQWDVVTPLWFDVFSMPNIQSLKPKYGDVDGGTNIIMSGNFSNIQNQTTASLFCSFGDIGFSPVRFRNDLELECTSPRAVDPIVIEMGLFFTVEDNLQLPYSFHYVTAPEFVSLSPSIVSELTGGFLTISGHGFHESQDAFCSYSYKPEIPYELVFISFVEFRCYLPRLKPGLHSVSVSLYGEIASPTGLSLTVKAKPTLIKMFPNTDTVYGGAMVEFTGINLYFVPSLRCLFGTVWTPAALQNTSIVCAIPPSPSLASGSQVNVSLVSNGVEYAAEKFQLVYALPPQISSVEVVGKGPQKIKLCGNFSESSSAYFMRLDTFSDAIDTNRVVTVAAGEVLNGSCQVFQLEVKTDDCFSGCTLKLSVNNQSFIDTGKNVRLSRTTFITSASPLFGSFRGREVIRIQAQNLDPFVSLYCVFAKSIQTKATLINRQYAECETPFHSAGIVALEIVTLDEEGNSETLRAFKFRFIEAMEITHANPLVGLSRGGSRVHIRGKGFVNHRALRCKFGERFVRATYINSSYVDCASPPMFKNQMDVPLSVWLGYTTTLSSVNFSYINTPLFQRVEPSSGMFNKEHTIKLTGSGFVRDITSCRFGKSATHIRAAFVSSTELICAIRINSTGEPEMRKLSIGISINGEAYFETGLSFTIFEPITLTVASPNAIIPTLTRQIELESLGVYPSRGWQCAFPDLNLTTKGKFISWTKVSCLTPAARLIRSGTLRIQLWSNDIVYSVNTIQVDILKTPEIFHFSPQSTGVYTPVSSSDDRAGYVVITGTNFVPFRRIDCRIGSEGSLGTFISFSQVRCQIPLTRTPGRVTLAVSLNGVDFVSASQTFEFLLNFRIERISPSNGAVGGGTAVHIFGGVFVPDEVISCHFGGYESVQHAVVISTTEIICTSPRTFKMEKVNVRIWSLTRQIAGNLPKAFLYTKKPVVLMVSPTEALEKTETLFDVYGREFIHSPLLGCKFGNDPKDSKSNGETIHAIWVSSTHIKCFSPPTRSVGELQVGVTNNGVEFVYGNSRATIHFRTQFDISEIHPTTGSTDGGTAVVIRGKHFDEAIRYWCRFGEILEPTTATVLNSEELICASPSFAFKTGEVVIYLSVNGRDFVSTQQIFAYREQPHVFKISPTKGTMDGSTMVTITGSGFFSGASLCRFGDTIVQAYVQSNKEMVCVTPSNPFAEAVPIEVSLNDGVDFTGNGVLYSYSLKPRIRQVIPVSGPATGGTLVKITGLNLYSSKLTKCCFGDRYRCVTAWLLNATVIECVTPPSATKLSVSRAGSRRVPILLALNGQDFTILRMQFEYVIDASIEETLPAFGDVDGGTKVYLRGRHFRYSSLLECRFGNTRTPSTYWNDTMISCEAPAHPEGNTSLAVSLNGQDFSLAPSNFTYIRLPSVYTLTPSSGPLRGGYSIRLSGNSFIQTTTLTCQFSLDGDTIVDTVATFELPTEIKCTAPPSTRSGKALVSLLVNGISTPRLQNLEFYYFEDVVLNALKPWVCDDNNGCNIVLFGDRFRRDGELECCFQASMQELKCVEAEFISKTRLRCLSPRVQRVGSVNVTVKSYGDSLSKSLVLEVRHPIVIDTIYPSAGTYRGGTKIQISGWNFMFTPQLSCCFDDTLVPATFINSSLIECSTPYLGTDAALLRVSTNGQNCVDGGANESFEFRLPPSVSGLSPNIGSRLGGTVVFLQGTHFKANESSCFFGSSPAIKSEVLSDTEMKCTSPPQSSGQRLQVVVADNNLDYSTNPVFFTYIAAEEVRAVSPVRLPAIKGGKITVTTENARNSVHLSCFFDNVAVPAIYESRHRIHCLTPRLTPGFYNLYVSNDGKLKSESYGVLQLVEPPLIESVAPLIGEMGGGELVTFIGARFDLVSHCRFGNVFASAYVASPNRLQCKSPSQETYGDFAVKLWDRGAEIPSQEVKFTYLSPEEATERHLPIPMILSINPSEAPIMGGTLVIARGMNFSNSIELACRFGSTVIGARYHSSEQIACTTPRLQPKRYTFQVSNDGRVFSNSPTSITVYTDSIVEYISPAYGPQNGGTAVTIYGLNFRKSSQLRCKFGDLETVQVVKYVSSSEVICISPPQRDLTTIVRVSVSNNIASITSNPVFFTYTTSADIVAITPKFGSVYGGTEVLVRCYNLDISFGGVVNCRIGGIVSVGEFLASNVVRCVTPAVTQPGKQQIQVSTNGFDFSATNILFEYVDEIEIYELIPNLGPSIDANTVITVQGAGFVNSVDLACVFRSAKVPATFTNPSLISCAVPQISPGRVTVRVTNNGVDASLSSATYLFVKDISVSRLFPTKGLKEGGTVVFFQGRNFVNHTLLSCRFGESLSPATYLSDLTVILTSHERNRIRGIN</sequence>
<dbReference type="SMART" id="SM00429">
    <property type="entry name" value="IPT"/>
    <property type="match status" value="32"/>
</dbReference>
<feature type="domain" description="IPT/TIG" evidence="2">
    <location>
        <begin position="4048"/>
        <end position="4132"/>
    </location>
</feature>
<feature type="domain" description="IPT/TIG" evidence="2">
    <location>
        <begin position="4167"/>
        <end position="4251"/>
    </location>
</feature>
<dbReference type="PANTHER" id="PTHR46769:SF2">
    <property type="entry name" value="FIBROCYSTIN-L ISOFORM 2 PRECURSOR-RELATED"/>
    <property type="match status" value="1"/>
</dbReference>
<dbReference type="InterPro" id="IPR013783">
    <property type="entry name" value="Ig-like_fold"/>
</dbReference>
<feature type="domain" description="IPT/TIG" evidence="2">
    <location>
        <begin position="2531"/>
        <end position="2621"/>
    </location>
</feature>
<feature type="domain" description="IPT/TIG" evidence="2">
    <location>
        <begin position="6344"/>
        <end position="6428"/>
    </location>
</feature>
<feature type="domain" description="IPT/TIG" evidence="2">
    <location>
        <begin position="4799"/>
        <end position="4887"/>
    </location>
</feature>
<feature type="domain" description="IPT/TIG" evidence="2">
    <location>
        <begin position="4436"/>
        <end position="4521"/>
    </location>
</feature>
<feature type="domain" description="IPT/TIG" evidence="2">
    <location>
        <begin position="2717"/>
        <end position="2799"/>
    </location>
</feature>
<evidence type="ECO:0000256" key="1">
    <source>
        <dbReference type="ARBA" id="ARBA00022729"/>
    </source>
</evidence>
<feature type="domain" description="IPT/TIG" evidence="2">
    <location>
        <begin position="5442"/>
        <end position="5530"/>
    </location>
</feature>
<dbReference type="PANTHER" id="PTHR46769">
    <property type="entry name" value="POLYCYSTIC KIDNEY AND HEPATIC DISEASE 1 (AUTOSOMAL RECESSIVE)-LIKE 1"/>
    <property type="match status" value="1"/>
</dbReference>
<dbReference type="CDD" id="cd00603">
    <property type="entry name" value="IPT_PCSR"/>
    <property type="match status" value="1"/>
</dbReference>
<dbReference type="Pfam" id="PF01833">
    <property type="entry name" value="TIG"/>
    <property type="match status" value="33"/>
</dbReference>
<feature type="domain" description="IPT/TIG" evidence="2">
    <location>
        <begin position="5077"/>
        <end position="5165"/>
    </location>
</feature>
<feature type="domain" description="IPT/TIG" evidence="2">
    <location>
        <begin position="5355"/>
        <end position="5440"/>
    </location>
</feature>
<feature type="domain" description="IPT/TIG" evidence="2">
    <location>
        <begin position="3508"/>
        <end position="3593"/>
    </location>
</feature>
<name>A0AAD9LJZ1_9STRA</name>
<feature type="domain" description="IPT/TIG" evidence="2">
    <location>
        <begin position="6251"/>
        <end position="6339"/>
    </location>
</feature>
<feature type="domain" description="IPT/TIG" evidence="2">
    <location>
        <begin position="1970"/>
        <end position="2061"/>
    </location>
</feature>
<feature type="domain" description="IPT/TIG" evidence="2">
    <location>
        <begin position="2348"/>
        <end position="2441"/>
    </location>
</feature>
<dbReference type="SUPFAM" id="SSF81296">
    <property type="entry name" value="E set domains"/>
    <property type="match status" value="37"/>
</dbReference>
<feature type="domain" description="IPT/TIG" evidence="2">
    <location>
        <begin position="4255"/>
        <end position="4345"/>
    </location>
</feature>